<protein>
    <recommendedName>
        <fullName evidence="4">Protoheme IX farnesyltransferase</fullName>
    </recommendedName>
</protein>
<reference evidence="2" key="1">
    <citation type="submission" date="2022-10" db="EMBL/GenBank/DDBJ databases">
        <authorList>
            <person name="Botero Cardona J."/>
        </authorList>
    </citation>
    <scope>NUCLEOTIDE SEQUENCE</scope>
    <source>
        <strain evidence="2">R-83534</strain>
    </source>
</reference>
<evidence type="ECO:0000313" key="3">
    <source>
        <dbReference type="Proteomes" id="UP001154272"/>
    </source>
</evidence>
<proteinExistence type="predicted"/>
<dbReference type="EMBL" id="CAMXCH010000001">
    <property type="protein sequence ID" value="CAI3928633.1"/>
    <property type="molecule type" value="Genomic_DNA"/>
</dbReference>
<keyword evidence="1" id="KW-0812">Transmembrane</keyword>
<feature type="transmembrane region" description="Helical" evidence="1">
    <location>
        <begin position="31"/>
        <end position="50"/>
    </location>
</feature>
<sequence length="52" mass="5886">MKRQQQAKAIAISLTAEQQKEFDRRQNKRNMALLSALLGLSGILYTLALIQL</sequence>
<keyword evidence="1" id="KW-0472">Membrane</keyword>
<dbReference type="RefSeq" id="WP_161631847.1">
    <property type="nucleotide sequence ID" value="NZ_CAMXCH010000001.1"/>
</dbReference>
<dbReference type="Proteomes" id="UP001154272">
    <property type="component" value="Unassembled WGS sequence"/>
</dbReference>
<evidence type="ECO:0000256" key="1">
    <source>
        <dbReference type="SAM" id="Phobius"/>
    </source>
</evidence>
<evidence type="ECO:0000313" key="2">
    <source>
        <dbReference type="EMBL" id="CAI3928633.1"/>
    </source>
</evidence>
<name>A0ABM9HJU1_9PROT</name>
<keyword evidence="1" id="KW-1133">Transmembrane helix</keyword>
<gene>
    <name evidence="2" type="ORF">R83534S58_LOCUS389</name>
</gene>
<organism evidence="2 3">
    <name type="scientific">Commensalibacter papalotli</name>
    <name type="common">ex Botero et al. 2024</name>
    <dbReference type="NCBI Taxonomy" id="2972766"/>
    <lineage>
        <taxon>Bacteria</taxon>
        <taxon>Pseudomonadati</taxon>
        <taxon>Pseudomonadota</taxon>
        <taxon>Alphaproteobacteria</taxon>
        <taxon>Acetobacterales</taxon>
        <taxon>Acetobacteraceae</taxon>
    </lineage>
</organism>
<keyword evidence="3" id="KW-1185">Reference proteome</keyword>
<comment type="caution">
    <text evidence="2">The sequence shown here is derived from an EMBL/GenBank/DDBJ whole genome shotgun (WGS) entry which is preliminary data.</text>
</comment>
<evidence type="ECO:0008006" key="4">
    <source>
        <dbReference type="Google" id="ProtNLM"/>
    </source>
</evidence>
<accession>A0ABM9HJU1</accession>